<dbReference type="InterPro" id="IPR016112">
    <property type="entry name" value="VP_dsDNA_II"/>
</dbReference>
<dbReference type="InterPro" id="IPR013517">
    <property type="entry name" value="FG-GAP"/>
</dbReference>
<keyword evidence="1" id="KW-0732">Signal</keyword>
<evidence type="ECO:0000313" key="6">
    <source>
        <dbReference type="EMBL" id="QHT05566.1"/>
    </source>
</evidence>
<feature type="domain" description="Major capsid protein N-terminal" evidence="5">
    <location>
        <begin position="24"/>
        <end position="226"/>
    </location>
</feature>
<proteinExistence type="predicted"/>
<keyword evidence="3" id="KW-0325">Glycoprotein</keyword>
<dbReference type="Pfam" id="PF14312">
    <property type="entry name" value="FG-GAP_2"/>
    <property type="match status" value="5"/>
</dbReference>
<protein>
    <submittedName>
        <fullName evidence="6">Uncharacterized protein</fullName>
    </submittedName>
</protein>
<dbReference type="PANTHER" id="PTHR36220">
    <property type="entry name" value="UNNAMED PRODUCT"/>
    <property type="match status" value="1"/>
</dbReference>
<organism evidence="6">
    <name type="scientific">viral metagenome</name>
    <dbReference type="NCBI Taxonomy" id="1070528"/>
    <lineage>
        <taxon>unclassified sequences</taxon>
        <taxon>metagenomes</taxon>
        <taxon>organismal metagenomes</taxon>
    </lineage>
</organism>
<dbReference type="GO" id="GO:0005198">
    <property type="term" value="F:structural molecule activity"/>
    <property type="evidence" value="ECO:0007669"/>
    <property type="project" value="InterPro"/>
</dbReference>
<dbReference type="InterPro" id="IPR007542">
    <property type="entry name" value="MCP_C"/>
</dbReference>
<dbReference type="Gene3D" id="2.70.9.10">
    <property type="entry name" value="Adenovirus Type 2 Hexon, domain 4"/>
    <property type="match status" value="1"/>
</dbReference>
<dbReference type="SMART" id="SM00191">
    <property type="entry name" value="Int_alpha"/>
    <property type="match status" value="2"/>
</dbReference>
<feature type="domain" description="Major capsid protein C-terminal" evidence="4">
    <location>
        <begin position="738"/>
        <end position="877"/>
    </location>
</feature>
<reference evidence="6" key="1">
    <citation type="journal article" date="2020" name="Nature">
        <title>Giant virus diversity and host interactions through global metagenomics.</title>
        <authorList>
            <person name="Schulz F."/>
            <person name="Roux S."/>
            <person name="Paez-Espino D."/>
            <person name="Jungbluth S."/>
            <person name="Walsh D.A."/>
            <person name="Denef V.J."/>
            <person name="McMahon K.D."/>
            <person name="Konstantinidis K.T."/>
            <person name="Eloe-Fadrosh E.A."/>
            <person name="Kyrpides N.C."/>
            <person name="Woyke T."/>
        </authorList>
    </citation>
    <scope>NUCLEOTIDE SEQUENCE</scope>
    <source>
        <strain evidence="6">GVMAG-M-3300021389-45</strain>
    </source>
</reference>
<dbReference type="Pfam" id="PF16903">
    <property type="entry name" value="Capsid_N"/>
    <property type="match status" value="1"/>
</dbReference>
<dbReference type="Gene3D" id="2.130.10.130">
    <property type="entry name" value="Integrin alpha, N-terminal"/>
    <property type="match status" value="2"/>
</dbReference>
<evidence type="ECO:0000256" key="1">
    <source>
        <dbReference type="ARBA" id="ARBA00022729"/>
    </source>
</evidence>
<evidence type="ECO:0000256" key="2">
    <source>
        <dbReference type="ARBA" id="ARBA00022737"/>
    </source>
</evidence>
<evidence type="ECO:0000259" key="4">
    <source>
        <dbReference type="Pfam" id="PF04451"/>
    </source>
</evidence>
<evidence type="ECO:0000259" key="5">
    <source>
        <dbReference type="Pfam" id="PF16903"/>
    </source>
</evidence>
<keyword evidence="2" id="KW-0677">Repeat</keyword>
<name>A0A6C0CLA1_9ZZZZ</name>
<dbReference type="SUPFAM" id="SSF49749">
    <property type="entry name" value="Group II dsDNA viruses VP"/>
    <property type="match status" value="2"/>
</dbReference>
<dbReference type="PROSITE" id="PS51470">
    <property type="entry name" value="FG_GAP"/>
    <property type="match status" value="1"/>
</dbReference>
<accession>A0A6C0CLA1</accession>
<dbReference type="InterPro" id="IPR031654">
    <property type="entry name" value="Capsid_N"/>
</dbReference>
<evidence type="ECO:0000256" key="3">
    <source>
        <dbReference type="ARBA" id="ARBA00023180"/>
    </source>
</evidence>
<dbReference type="EMBL" id="MN739457">
    <property type="protein sequence ID" value="QHT05566.1"/>
    <property type="molecule type" value="Genomic_DNA"/>
</dbReference>
<dbReference type="InterPro" id="IPR013519">
    <property type="entry name" value="Int_alpha_beta-p"/>
</dbReference>
<dbReference type="PANTHER" id="PTHR36220:SF1">
    <property type="entry name" value="GAMMA TUBULIN COMPLEX COMPONENT C-TERMINAL DOMAIN-CONTAINING PROTEIN"/>
    <property type="match status" value="1"/>
</dbReference>
<sequence length="880" mass="96271">MAGRIRLAVTGIQDQWLTGEPQFSYFVMNYKRHTRFSTEAVEMPFDGKCDFSSSVECRIPQNIGDLIRSTMLKIKLGKLSTDTSTEKYRYNTPAALSIIKYVDLVIGGQIIERLTGDYIYMYNQLHNNKDDVNQSLYFLSGHGEHLQVSDSYNTFYVNIPFYFFRNPSLAVPVCAITKQLVEVRVTFKDINDDVTFKYTIDGSVTKRDKTTEGSIDNVSLITDFYFVAEEERNFLLTRPMEYIISQLQMSKLVYKPNESKKSALLKFKHPVKELFFSAKEKTGLNTFFSGSIGSYEEIAKIPAPNQLDRSFGRAVSIDGDTMVIGDVNNTGSVVNSGAVHVFTRVTAGDPTSGWTWVTKLVANEAMRNDNMGIRSVVIDGDTLIAGVPYDDFYDHPADFNYQSPIQLTNAGSAYIFTRDTPGDLTSGWTQVAKLIASDVAKNDRFGHSVSISGDTAVVGAVWDDDTLSASGSAYIFTRDTPGDLTSGWTQFTKLNATTPKQYSSFGYSVSIDADTVVIGSPENEEGTGAYPYTETNTGSVYVFTRDIAGDLTAGWTQIANLFASDAEGLSYPIPGARGPEGDHLGTSVSINGDTIAVAGSYDYDGFERSGAAYIFTRDTPGDLTSGWTEIAKLTPTEGTATDEYGSSISVSGDIVVVGAHGDDTNGSDGGCAYVFTRDTPGDLTSGWTQGTKLTASDAAADPDGGAADNLFGLSVATDGTTVIVGSPGDYYAMHGSVYVYRTPTFTQSSSDQLLDTSITDQEFTTLLPGKRSDHRLIKNVKFACNGETIFDQSGQYLAYEQSLRHHTGCPDPAYEFYSYSFSLKPEQHYPSGQLNMSRIMHKKIDIELEETSTTRDIDVSVYALNYNVLHVASGLVGLKF</sequence>
<dbReference type="Gene3D" id="2.70.9.20">
    <property type="entry name" value="Major capsid protein Vp54"/>
    <property type="match status" value="2"/>
</dbReference>
<dbReference type="AlphaFoldDB" id="A0A6C0CLA1"/>
<dbReference type="Pfam" id="PF04451">
    <property type="entry name" value="Capsid_NCLDV"/>
    <property type="match status" value="1"/>
</dbReference>
<dbReference type="InterPro" id="IPR028994">
    <property type="entry name" value="Integrin_alpha_N"/>
</dbReference>
<dbReference type="InterPro" id="IPR038519">
    <property type="entry name" value="MCP_C_sf"/>
</dbReference>